<evidence type="ECO:0000313" key="2">
    <source>
        <dbReference type="EMBL" id="ARI78740.1"/>
    </source>
</evidence>
<keyword evidence="1" id="KW-0175">Coiled coil</keyword>
<name>A0A1W5ZZQ5_9BACI</name>
<evidence type="ECO:0000256" key="1">
    <source>
        <dbReference type="SAM" id="Coils"/>
    </source>
</evidence>
<feature type="coiled-coil region" evidence="1">
    <location>
        <begin position="12"/>
        <end position="46"/>
    </location>
</feature>
<sequence length="177" mass="21027">MFTLRNAIGMRLEDIQEEKKHLREMIKQLTEEQHELISRLERIEGKRENIDPSTIITTLSETEELNPEIPTDIVIEETANQSSEALRNEYVLPTDPEAFSADKSKRMSYKELTRILINYAKEHNNQVDHEEFEQYLIDQYHFTPENFSHIIWRARKEDRRLRSVISGNRKITILDNS</sequence>
<accession>A0A1W5ZZQ5</accession>
<dbReference type="OrthoDB" id="2964989at2"/>
<reference evidence="2 3" key="1">
    <citation type="submission" date="2017-04" db="EMBL/GenBank/DDBJ databases">
        <title>The whole genome sequencing and assembly of Halobacillus mangrovi strain.</title>
        <authorList>
            <person name="Lee S.-J."/>
            <person name="Park M.-K."/>
            <person name="Kim J.-Y."/>
            <person name="Lee Y.-J."/>
            <person name="Yi H."/>
            <person name="Bahn Y.-S."/>
            <person name="Kim J.F."/>
            <person name="Lee D.-W."/>
        </authorList>
    </citation>
    <scope>NUCLEOTIDE SEQUENCE [LARGE SCALE GENOMIC DNA]</scope>
    <source>
        <strain evidence="2 3">KTB 131</strain>
    </source>
</reference>
<dbReference type="EMBL" id="CP020772">
    <property type="protein sequence ID" value="ARI78740.1"/>
    <property type="molecule type" value="Genomic_DNA"/>
</dbReference>
<dbReference type="RefSeq" id="WP_085031199.1">
    <property type="nucleotide sequence ID" value="NZ_CP020772.1"/>
</dbReference>
<organism evidence="2 3">
    <name type="scientific">Halobacillus mangrovi</name>
    <dbReference type="NCBI Taxonomy" id="402384"/>
    <lineage>
        <taxon>Bacteria</taxon>
        <taxon>Bacillati</taxon>
        <taxon>Bacillota</taxon>
        <taxon>Bacilli</taxon>
        <taxon>Bacillales</taxon>
        <taxon>Bacillaceae</taxon>
        <taxon>Halobacillus</taxon>
    </lineage>
</organism>
<dbReference type="Proteomes" id="UP000192527">
    <property type="component" value="Chromosome"/>
</dbReference>
<keyword evidence="3" id="KW-1185">Reference proteome</keyword>
<protein>
    <submittedName>
        <fullName evidence="2">Uncharacterized protein</fullName>
    </submittedName>
</protein>
<dbReference type="AlphaFoldDB" id="A0A1W5ZZQ5"/>
<dbReference type="KEGG" id="hmn:HM131_18675"/>
<evidence type="ECO:0000313" key="3">
    <source>
        <dbReference type="Proteomes" id="UP000192527"/>
    </source>
</evidence>
<proteinExistence type="predicted"/>
<gene>
    <name evidence="2" type="ORF">HM131_18675</name>
</gene>